<dbReference type="FunFam" id="3.30.160.60:FF:000072">
    <property type="entry name" value="zinc finger protein 143 isoform X1"/>
    <property type="match status" value="1"/>
</dbReference>
<evidence type="ECO:0000256" key="1">
    <source>
        <dbReference type="ARBA" id="ARBA00004123"/>
    </source>
</evidence>
<keyword evidence="8" id="KW-0238">DNA-binding</keyword>
<dbReference type="PANTHER" id="PTHR24388">
    <property type="entry name" value="ZINC FINGER PROTEIN"/>
    <property type="match status" value="1"/>
</dbReference>
<feature type="domain" description="C2H2-type" evidence="13">
    <location>
        <begin position="97"/>
        <end position="124"/>
    </location>
</feature>
<evidence type="ECO:0000256" key="11">
    <source>
        <dbReference type="ARBA" id="ARBA00037948"/>
    </source>
</evidence>
<evidence type="ECO:0000259" key="13">
    <source>
        <dbReference type="PROSITE" id="PS50157"/>
    </source>
</evidence>
<evidence type="ECO:0000256" key="5">
    <source>
        <dbReference type="ARBA" id="ARBA00022771"/>
    </source>
</evidence>
<gene>
    <name evidence="14" type="primary">Znf335-L</name>
    <name evidence="14" type="ORF">Hamer_G017538</name>
</gene>
<dbReference type="Gene3D" id="3.30.160.60">
    <property type="entry name" value="Classic Zinc Finger"/>
    <property type="match status" value="2"/>
</dbReference>
<dbReference type="SUPFAM" id="SSF57667">
    <property type="entry name" value="beta-beta-alpha zinc fingers"/>
    <property type="match status" value="2"/>
</dbReference>
<dbReference type="GO" id="GO:0000978">
    <property type="term" value="F:RNA polymerase II cis-regulatory region sequence-specific DNA binding"/>
    <property type="evidence" value="ECO:0007669"/>
    <property type="project" value="TreeGrafter"/>
</dbReference>
<comment type="similarity">
    <text evidence="11">Belongs to the snail C2H2-type zinc-finger protein family.</text>
</comment>
<keyword evidence="3" id="KW-0479">Metal-binding</keyword>
<evidence type="ECO:0000256" key="6">
    <source>
        <dbReference type="ARBA" id="ARBA00022833"/>
    </source>
</evidence>
<evidence type="ECO:0000313" key="15">
    <source>
        <dbReference type="Proteomes" id="UP000747542"/>
    </source>
</evidence>
<dbReference type="PROSITE" id="PS50157">
    <property type="entry name" value="ZINC_FINGER_C2H2_2"/>
    <property type="match status" value="2"/>
</dbReference>
<evidence type="ECO:0000256" key="2">
    <source>
        <dbReference type="ARBA" id="ARBA00006991"/>
    </source>
</evidence>
<evidence type="ECO:0000256" key="9">
    <source>
        <dbReference type="ARBA" id="ARBA00023163"/>
    </source>
</evidence>
<proteinExistence type="inferred from homology"/>
<evidence type="ECO:0000256" key="3">
    <source>
        <dbReference type="ARBA" id="ARBA00022723"/>
    </source>
</evidence>
<keyword evidence="7" id="KW-0805">Transcription regulation</keyword>
<accession>A0A8J5MK30</accession>
<comment type="caution">
    <text evidence="14">The sequence shown here is derived from an EMBL/GenBank/DDBJ whole genome shotgun (WGS) entry which is preliminary data.</text>
</comment>
<keyword evidence="9" id="KW-0804">Transcription</keyword>
<protein>
    <submittedName>
        <fullName evidence="14">Zinc finger protein 335-like</fullName>
    </submittedName>
</protein>
<keyword evidence="10" id="KW-0539">Nucleus</keyword>
<comment type="similarity">
    <text evidence="2">Belongs to the krueppel C2H2-type zinc-finger protein family.</text>
</comment>
<keyword evidence="5 12" id="KW-0863">Zinc-finger</keyword>
<organism evidence="14 15">
    <name type="scientific">Homarus americanus</name>
    <name type="common">American lobster</name>
    <dbReference type="NCBI Taxonomy" id="6706"/>
    <lineage>
        <taxon>Eukaryota</taxon>
        <taxon>Metazoa</taxon>
        <taxon>Ecdysozoa</taxon>
        <taxon>Arthropoda</taxon>
        <taxon>Crustacea</taxon>
        <taxon>Multicrustacea</taxon>
        <taxon>Malacostraca</taxon>
        <taxon>Eumalacostraca</taxon>
        <taxon>Eucarida</taxon>
        <taxon>Decapoda</taxon>
        <taxon>Pleocyemata</taxon>
        <taxon>Astacidea</taxon>
        <taxon>Nephropoidea</taxon>
        <taxon>Nephropidae</taxon>
        <taxon>Homarus</taxon>
    </lineage>
</organism>
<reference evidence="14" key="1">
    <citation type="journal article" date="2021" name="Sci. Adv.">
        <title>The American lobster genome reveals insights on longevity, neural, and immune adaptations.</title>
        <authorList>
            <person name="Polinski J.M."/>
            <person name="Zimin A.V."/>
            <person name="Clark K.F."/>
            <person name="Kohn A.B."/>
            <person name="Sadowski N."/>
            <person name="Timp W."/>
            <person name="Ptitsyn A."/>
            <person name="Khanna P."/>
            <person name="Romanova D.Y."/>
            <person name="Williams P."/>
            <person name="Greenwood S.J."/>
            <person name="Moroz L.L."/>
            <person name="Walt D.R."/>
            <person name="Bodnar A.G."/>
        </authorList>
    </citation>
    <scope>NUCLEOTIDE SEQUENCE</scope>
    <source>
        <strain evidence="14">GMGI-L3</strain>
    </source>
</reference>
<keyword evidence="6" id="KW-0862">Zinc</keyword>
<dbReference type="GO" id="GO:0000981">
    <property type="term" value="F:DNA-binding transcription factor activity, RNA polymerase II-specific"/>
    <property type="evidence" value="ECO:0007669"/>
    <property type="project" value="TreeGrafter"/>
</dbReference>
<feature type="domain" description="C2H2-type" evidence="13">
    <location>
        <begin position="69"/>
        <end position="96"/>
    </location>
</feature>
<keyword evidence="15" id="KW-1185">Reference proteome</keyword>
<dbReference type="FunFam" id="3.30.160.60:FF:001156">
    <property type="entry name" value="Zinc finger protein 407"/>
    <property type="match status" value="1"/>
</dbReference>
<keyword evidence="4" id="KW-0677">Repeat</keyword>
<dbReference type="InterPro" id="IPR050527">
    <property type="entry name" value="Snail/Krueppel_Znf"/>
</dbReference>
<evidence type="ECO:0000256" key="12">
    <source>
        <dbReference type="PROSITE-ProRule" id="PRU00042"/>
    </source>
</evidence>
<evidence type="ECO:0000256" key="4">
    <source>
        <dbReference type="ARBA" id="ARBA00022737"/>
    </source>
</evidence>
<dbReference type="AlphaFoldDB" id="A0A8J5MK30"/>
<evidence type="ECO:0000256" key="7">
    <source>
        <dbReference type="ARBA" id="ARBA00023015"/>
    </source>
</evidence>
<name>A0A8J5MK30_HOMAM</name>
<evidence type="ECO:0000256" key="8">
    <source>
        <dbReference type="ARBA" id="ARBA00023125"/>
    </source>
</evidence>
<dbReference type="SMART" id="SM00355">
    <property type="entry name" value="ZnF_C2H2"/>
    <property type="match status" value="3"/>
</dbReference>
<dbReference type="Pfam" id="PF00096">
    <property type="entry name" value="zf-C2H2"/>
    <property type="match status" value="1"/>
</dbReference>
<sequence length="162" mass="18232">MGRNTYGFTQERSHTPALCVAIVQMPTVTLKHIVVHATQKPAGIRKVAGWAGGGGEDVMIPGPLSLLCYRCPHCPFVAGNRKRLRAHMSAHSDRRPHSCSYCDYRATCNKDLQKHIRTHTGEKPYQCELCPYRASDPSNYRAHMKFRHKNLILPVVPPHGKH</sequence>
<evidence type="ECO:0000256" key="10">
    <source>
        <dbReference type="ARBA" id="ARBA00023242"/>
    </source>
</evidence>
<dbReference type="InterPro" id="IPR013087">
    <property type="entry name" value="Znf_C2H2_type"/>
</dbReference>
<evidence type="ECO:0000313" key="14">
    <source>
        <dbReference type="EMBL" id="KAG7154339.1"/>
    </source>
</evidence>
<dbReference type="InterPro" id="IPR036236">
    <property type="entry name" value="Znf_C2H2_sf"/>
</dbReference>
<dbReference type="Proteomes" id="UP000747542">
    <property type="component" value="Unassembled WGS sequence"/>
</dbReference>
<dbReference type="PANTHER" id="PTHR24388:SF104">
    <property type="entry name" value="AT-RICH BINDING PROTEIN-RELATED"/>
    <property type="match status" value="1"/>
</dbReference>
<dbReference type="EMBL" id="JAHLQT010044465">
    <property type="protein sequence ID" value="KAG7154339.1"/>
    <property type="molecule type" value="Genomic_DNA"/>
</dbReference>
<dbReference type="GO" id="GO:0005634">
    <property type="term" value="C:nucleus"/>
    <property type="evidence" value="ECO:0007669"/>
    <property type="project" value="UniProtKB-SubCell"/>
</dbReference>
<dbReference type="GO" id="GO:0008270">
    <property type="term" value="F:zinc ion binding"/>
    <property type="evidence" value="ECO:0007669"/>
    <property type="project" value="UniProtKB-KW"/>
</dbReference>
<comment type="subcellular location">
    <subcellularLocation>
        <location evidence="1">Nucleus</location>
    </subcellularLocation>
</comment>